<dbReference type="Pfam" id="PF12784">
    <property type="entry name" value="PDDEXK_2"/>
    <property type="match status" value="1"/>
</dbReference>
<reference evidence="1 2" key="1">
    <citation type="submission" date="2007-03" db="EMBL/GenBank/DDBJ databases">
        <authorList>
            <person name="Fulton L."/>
            <person name="Clifton S."/>
            <person name="Fulton B."/>
            <person name="Xu J."/>
            <person name="Minx P."/>
            <person name="Pepin K.H."/>
            <person name="Johnson M."/>
            <person name="Thiruvilangam P."/>
            <person name="Bhonagiri V."/>
            <person name="Nash W.E."/>
            <person name="Mardis E.R."/>
            <person name="Wilson R.K."/>
        </authorList>
    </citation>
    <scope>NUCLEOTIDE SEQUENCE [LARGE SCALE GENOMIC DNA]</scope>
    <source>
        <strain evidence="2">ATCC 8483 / DSM 1896 / JCM 5824 / BCRC 10623 / CCUG 4943 / NCTC 11153</strain>
    </source>
</reference>
<dbReference type="Proteomes" id="UP000005475">
    <property type="component" value="Unassembled WGS sequence"/>
</dbReference>
<accession>A0AAN3A536</accession>
<organism evidence="1 2">
    <name type="scientific">Bacteroides ovatus (strain ATCC 8483 / DSM 1896 / JCM 5824 / BCRC 10623 / CCUG 4943 / NCTC 11153)</name>
    <dbReference type="NCBI Taxonomy" id="411476"/>
    <lineage>
        <taxon>Bacteria</taxon>
        <taxon>Pseudomonadati</taxon>
        <taxon>Bacteroidota</taxon>
        <taxon>Bacteroidia</taxon>
        <taxon>Bacteroidales</taxon>
        <taxon>Bacteroidaceae</taxon>
        <taxon>Bacteroides</taxon>
    </lineage>
</organism>
<dbReference type="EMBL" id="AAXF02000053">
    <property type="protein sequence ID" value="EDO09983.1"/>
    <property type="molecule type" value="Genomic_DNA"/>
</dbReference>
<reference evidence="2" key="2">
    <citation type="submission" date="2007-04" db="EMBL/GenBank/DDBJ databases">
        <title>Draft genome sequence of Bacteroides ovatus (ATCC 8483).</title>
        <authorList>
            <person name="Sudarsanam P."/>
            <person name="Ley R."/>
            <person name="Guruge J."/>
            <person name="Turnbaugh P.J."/>
            <person name="Mahowald M."/>
            <person name="Liep D."/>
            <person name="Gordon J."/>
        </authorList>
    </citation>
    <scope>NUCLEOTIDE SEQUENCE [LARGE SCALE GENOMIC DNA]</scope>
    <source>
        <strain evidence="2">ATCC 8483 / DSM 1896 / JCM 5824 / BCRC 10623 / CCUG 4943 / NCTC 11153</strain>
    </source>
</reference>
<comment type="caution">
    <text evidence="1">The sequence shown here is derived from an EMBL/GenBank/DDBJ whole genome shotgun (WGS) entry which is preliminary data.</text>
</comment>
<dbReference type="PANTHER" id="PTHR41317:SF1">
    <property type="entry name" value="PD-(D_E)XK NUCLEASE FAMILY TRANSPOSASE"/>
    <property type="match status" value="1"/>
</dbReference>
<proteinExistence type="predicted"/>
<protein>
    <recommendedName>
        <fullName evidence="3">Rpn family recombination-promoting nuclease/putative transposase</fullName>
    </recommendedName>
</protein>
<dbReference type="AlphaFoldDB" id="A0AAN3A536"/>
<gene>
    <name evidence="1" type="ORF">BACOVA_04363</name>
</gene>
<evidence type="ECO:0000313" key="1">
    <source>
        <dbReference type="EMBL" id="EDO09983.1"/>
    </source>
</evidence>
<evidence type="ECO:0008006" key="3">
    <source>
        <dbReference type="Google" id="ProtNLM"/>
    </source>
</evidence>
<dbReference type="PANTHER" id="PTHR41317">
    <property type="entry name" value="PD-(D_E)XK NUCLEASE FAMILY TRANSPOSASE"/>
    <property type="match status" value="1"/>
</dbReference>
<evidence type="ECO:0000313" key="2">
    <source>
        <dbReference type="Proteomes" id="UP000005475"/>
    </source>
</evidence>
<sequence>MEAKFRTDTVLSGRDTGKIVNLHLRQIYLQFPYFTKDLSDCHTLYDKLIYALKNMSNWNRMPDALKEQVFEHLARLVAVADLSEENRIAYDKALDRYRVNQIVEEDERRKNEEMRRKAAEEGMKEGLKEGIREGIKEGMEKGMEKGEQKKQIEIARKMREDGISIDTIIKYTGLQSSDIENL</sequence>
<name>A0AAN3A536_BACO1</name>